<reference evidence="1" key="1">
    <citation type="submission" date="2016-06" db="UniProtKB">
        <authorList>
            <consortium name="WormBaseParasite"/>
        </authorList>
    </citation>
    <scope>IDENTIFICATION</scope>
</reference>
<proteinExistence type="predicted"/>
<accession>A0A183DJB3</accession>
<evidence type="ECO:0000313" key="1">
    <source>
        <dbReference type="WBParaSite" id="GPUH_0000881401-mRNA-1"/>
    </source>
</evidence>
<organism evidence="1">
    <name type="scientific">Gongylonema pulchrum</name>
    <dbReference type="NCBI Taxonomy" id="637853"/>
    <lineage>
        <taxon>Eukaryota</taxon>
        <taxon>Metazoa</taxon>
        <taxon>Ecdysozoa</taxon>
        <taxon>Nematoda</taxon>
        <taxon>Chromadorea</taxon>
        <taxon>Rhabditida</taxon>
        <taxon>Spirurina</taxon>
        <taxon>Spiruromorpha</taxon>
        <taxon>Spiruroidea</taxon>
        <taxon>Gongylonematidae</taxon>
        <taxon>Gongylonema</taxon>
    </lineage>
</organism>
<dbReference type="WBParaSite" id="GPUH_0000881401-mRNA-1">
    <property type="protein sequence ID" value="GPUH_0000881401-mRNA-1"/>
    <property type="gene ID" value="GPUH_0000881401"/>
</dbReference>
<name>A0A183DJB3_9BILA</name>
<dbReference type="AlphaFoldDB" id="A0A183DJB3"/>
<sequence>LREQNEVLQRKLLECQEKTLAFMQGDQASNAQAVALYLNDILKTTFLR</sequence>
<protein>
    <submittedName>
        <fullName evidence="1">GOLGA2L5 domain-containing protein</fullName>
    </submittedName>
</protein>